<evidence type="ECO:0000256" key="4">
    <source>
        <dbReference type="ARBA" id="ARBA00022989"/>
    </source>
</evidence>
<evidence type="ECO:0000313" key="8">
    <source>
        <dbReference type="Proteomes" id="UP000034287"/>
    </source>
</evidence>
<keyword evidence="3 6" id="KW-0812">Transmembrane</keyword>
<dbReference type="AlphaFoldDB" id="A0A0M2SSG5"/>
<evidence type="ECO:0000256" key="1">
    <source>
        <dbReference type="ARBA" id="ARBA00004141"/>
    </source>
</evidence>
<evidence type="ECO:0008006" key="9">
    <source>
        <dbReference type="Google" id="ProtNLM"/>
    </source>
</evidence>
<dbReference type="Proteomes" id="UP000034287">
    <property type="component" value="Unassembled WGS sequence"/>
</dbReference>
<feature type="transmembrane region" description="Helical" evidence="6">
    <location>
        <begin position="146"/>
        <end position="167"/>
    </location>
</feature>
<keyword evidence="4 6" id="KW-1133">Transmembrane helix</keyword>
<feature type="transmembrane region" description="Helical" evidence="6">
    <location>
        <begin position="103"/>
        <end position="126"/>
    </location>
</feature>
<protein>
    <recommendedName>
        <fullName evidence="9">Cobalt ABC transporter permease</fullName>
    </recommendedName>
</protein>
<feature type="transmembrane region" description="Helical" evidence="6">
    <location>
        <begin position="21"/>
        <end position="54"/>
    </location>
</feature>
<reference evidence="7 8" key="1">
    <citation type="submission" date="2015-04" db="EMBL/GenBank/DDBJ databases">
        <title>Taxonomic description and genome sequence of Salinicoccus sediminis sp. nov., a novel hyper halotolerant bacterium isolated from marine sediment.</title>
        <authorList>
            <person name="Mathan Kumar R."/>
            <person name="Kaur G."/>
            <person name="Kumar N."/>
            <person name="Kumar A."/>
            <person name="Singh N.K."/>
            <person name="Kaur N."/>
            <person name="Mayilraj S."/>
        </authorList>
    </citation>
    <scope>NUCLEOTIDE SEQUENCE [LARGE SCALE GENOMIC DNA]</scope>
    <source>
        <strain evidence="7 8">SV-16</strain>
    </source>
</reference>
<evidence type="ECO:0000256" key="2">
    <source>
        <dbReference type="ARBA" id="ARBA00022475"/>
    </source>
</evidence>
<name>A0A0M2SSG5_9STAP</name>
<dbReference type="PANTHER" id="PTHR34857:SF2">
    <property type="entry name" value="SLL0384 PROTEIN"/>
    <property type="match status" value="1"/>
</dbReference>
<dbReference type="GO" id="GO:0005886">
    <property type="term" value="C:plasma membrane"/>
    <property type="evidence" value="ECO:0007669"/>
    <property type="project" value="UniProtKB-ARBA"/>
</dbReference>
<proteinExistence type="predicted"/>
<comment type="subcellular location">
    <subcellularLocation>
        <location evidence="1">Membrane</location>
        <topology evidence="1">Multi-pass membrane protein</topology>
    </subcellularLocation>
</comment>
<comment type="caution">
    <text evidence="7">The sequence shown here is derived from an EMBL/GenBank/DDBJ whole genome shotgun (WGS) entry which is preliminary data.</text>
</comment>
<dbReference type="STRING" id="1432562.WN59_00410"/>
<dbReference type="PATRIC" id="fig|1432562.3.peg.82"/>
<dbReference type="InterPro" id="IPR051611">
    <property type="entry name" value="ECF_transporter_component"/>
</dbReference>
<gene>
    <name evidence="7" type="ORF">WN59_00410</name>
</gene>
<keyword evidence="8" id="KW-1185">Reference proteome</keyword>
<organism evidence="7 8">
    <name type="scientific">Salinicoccus sediminis</name>
    <dbReference type="NCBI Taxonomy" id="1432562"/>
    <lineage>
        <taxon>Bacteria</taxon>
        <taxon>Bacillati</taxon>
        <taxon>Bacillota</taxon>
        <taxon>Bacilli</taxon>
        <taxon>Bacillales</taxon>
        <taxon>Staphylococcaceae</taxon>
        <taxon>Salinicoccus</taxon>
    </lineage>
</organism>
<dbReference type="PANTHER" id="PTHR34857">
    <property type="entry name" value="SLL0384 PROTEIN"/>
    <property type="match status" value="1"/>
</dbReference>
<evidence type="ECO:0000256" key="5">
    <source>
        <dbReference type="ARBA" id="ARBA00023136"/>
    </source>
</evidence>
<dbReference type="InterPro" id="IPR003339">
    <property type="entry name" value="ABC/ECF_trnsptr_transmembrane"/>
</dbReference>
<feature type="transmembrane region" description="Helical" evidence="6">
    <location>
        <begin position="60"/>
        <end position="82"/>
    </location>
</feature>
<dbReference type="Pfam" id="PF02361">
    <property type="entry name" value="CbiQ"/>
    <property type="match status" value="1"/>
</dbReference>
<evidence type="ECO:0000256" key="6">
    <source>
        <dbReference type="SAM" id="Phobius"/>
    </source>
</evidence>
<dbReference type="EMBL" id="LAYZ01000001">
    <property type="protein sequence ID" value="KKK35907.1"/>
    <property type="molecule type" value="Genomic_DNA"/>
</dbReference>
<keyword evidence="2" id="KW-1003">Cell membrane</keyword>
<sequence length="263" mass="29909">MLQSIRKYETFVDRSNPITKIGLAAVLFLTVVLIHNPNYLFHLSLLLLLAMIILSGVKLRYLAALIAVMLLLGSISSLYMIFYGEGTTTLYSFGIIHITEESFVRGIHVMMRGLAVSFFGALIIFTTRITDVFYSLMQQLSLKPKYAYSFMAAVRMVPIIISEYVVLRQARKVRRALIHKKYVTGMKGFKTTIITLLSQSIRRAYRLGIAMESKGFDDGPRTYYHRTSFSISDIYLLLFIGACIFMSFQLGQIITPFETTDAR</sequence>
<evidence type="ECO:0000256" key="3">
    <source>
        <dbReference type="ARBA" id="ARBA00022692"/>
    </source>
</evidence>
<dbReference type="OrthoDB" id="92887at2"/>
<feature type="transmembrane region" description="Helical" evidence="6">
    <location>
        <begin position="234"/>
        <end position="254"/>
    </location>
</feature>
<dbReference type="CDD" id="cd16914">
    <property type="entry name" value="EcfT"/>
    <property type="match status" value="1"/>
</dbReference>
<evidence type="ECO:0000313" key="7">
    <source>
        <dbReference type="EMBL" id="KKK35907.1"/>
    </source>
</evidence>
<accession>A0A0M2SSG5</accession>
<keyword evidence="5 6" id="KW-0472">Membrane</keyword>